<name>A0A371P2T8_9ACTN</name>
<evidence type="ECO:0000313" key="2">
    <source>
        <dbReference type="EMBL" id="REK70215.1"/>
    </source>
</evidence>
<accession>A0A371P2T8</accession>
<dbReference type="GO" id="GO:0003700">
    <property type="term" value="F:DNA-binding transcription factor activity"/>
    <property type="evidence" value="ECO:0007669"/>
    <property type="project" value="InterPro"/>
</dbReference>
<sequence length="149" mass="16849">MTNELPAGLDVDVELTRFVRRVRKRTLRHLAEIHPKLDYGNFTFLLAIVDAPDGIRGSELAEDLGVHKSTASRSIATLERLGLVSRVPDPDDGRAQLLVAEPVAVERIEAYRRTTHERLATMLDDWTPDEITSFARSLTRLNDRAENEF</sequence>
<gene>
    <name evidence="2" type="ORF">DX116_13730</name>
</gene>
<dbReference type="GO" id="GO:0006950">
    <property type="term" value="P:response to stress"/>
    <property type="evidence" value="ECO:0007669"/>
    <property type="project" value="TreeGrafter"/>
</dbReference>
<dbReference type="AlphaFoldDB" id="A0A371P2T8"/>
<dbReference type="EMBL" id="QUBR01000002">
    <property type="protein sequence ID" value="REK70215.1"/>
    <property type="molecule type" value="Genomic_DNA"/>
</dbReference>
<dbReference type="Proteomes" id="UP000265581">
    <property type="component" value="Unassembled WGS sequence"/>
</dbReference>
<dbReference type="PANTHER" id="PTHR33164:SF57">
    <property type="entry name" value="MARR-FAMILY TRANSCRIPTIONAL REGULATOR"/>
    <property type="match status" value="1"/>
</dbReference>
<dbReference type="InterPro" id="IPR039422">
    <property type="entry name" value="MarR/SlyA-like"/>
</dbReference>
<feature type="domain" description="HTH marR-type" evidence="1">
    <location>
        <begin position="12"/>
        <end position="143"/>
    </location>
</feature>
<reference evidence="2 3" key="1">
    <citation type="submission" date="2018-08" db="EMBL/GenBank/DDBJ databases">
        <title>Aeromicrobium sp. M2KJ-4, whole genome shotgun sequence.</title>
        <authorList>
            <person name="Tuo L."/>
        </authorList>
    </citation>
    <scope>NUCLEOTIDE SEQUENCE [LARGE SCALE GENOMIC DNA]</scope>
    <source>
        <strain evidence="2 3">M2KJ-4</strain>
    </source>
</reference>
<organism evidence="2 3">
    <name type="scientific">Aeromicrobium endophyticum</name>
    <dbReference type="NCBI Taxonomy" id="2292704"/>
    <lineage>
        <taxon>Bacteria</taxon>
        <taxon>Bacillati</taxon>
        <taxon>Actinomycetota</taxon>
        <taxon>Actinomycetes</taxon>
        <taxon>Propionibacteriales</taxon>
        <taxon>Nocardioidaceae</taxon>
        <taxon>Aeromicrobium</taxon>
    </lineage>
</organism>
<dbReference type="RefSeq" id="WP_119704813.1">
    <property type="nucleotide sequence ID" value="NZ_JBHSOI010000002.1"/>
</dbReference>
<comment type="caution">
    <text evidence="2">The sequence shown here is derived from an EMBL/GenBank/DDBJ whole genome shotgun (WGS) entry which is preliminary data.</text>
</comment>
<protein>
    <submittedName>
        <fullName evidence="2">MarR family transcriptional regulator</fullName>
    </submittedName>
</protein>
<dbReference type="PROSITE" id="PS50995">
    <property type="entry name" value="HTH_MARR_2"/>
    <property type="match status" value="1"/>
</dbReference>
<dbReference type="Gene3D" id="1.10.10.10">
    <property type="entry name" value="Winged helix-like DNA-binding domain superfamily/Winged helix DNA-binding domain"/>
    <property type="match status" value="1"/>
</dbReference>
<dbReference type="SUPFAM" id="SSF46785">
    <property type="entry name" value="Winged helix' DNA-binding domain"/>
    <property type="match status" value="1"/>
</dbReference>
<dbReference type="OrthoDB" id="122135at2"/>
<dbReference type="InterPro" id="IPR036390">
    <property type="entry name" value="WH_DNA-bd_sf"/>
</dbReference>
<evidence type="ECO:0000259" key="1">
    <source>
        <dbReference type="PROSITE" id="PS50995"/>
    </source>
</evidence>
<dbReference type="SMART" id="SM00347">
    <property type="entry name" value="HTH_MARR"/>
    <property type="match status" value="1"/>
</dbReference>
<dbReference type="PANTHER" id="PTHR33164">
    <property type="entry name" value="TRANSCRIPTIONAL REGULATOR, MARR FAMILY"/>
    <property type="match status" value="1"/>
</dbReference>
<keyword evidence="3" id="KW-1185">Reference proteome</keyword>
<proteinExistence type="predicted"/>
<dbReference type="InterPro" id="IPR000835">
    <property type="entry name" value="HTH_MarR-typ"/>
</dbReference>
<evidence type="ECO:0000313" key="3">
    <source>
        <dbReference type="Proteomes" id="UP000265581"/>
    </source>
</evidence>
<dbReference type="Pfam" id="PF12802">
    <property type="entry name" value="MarR_2"/>
    <property type="match status" value="1"/>
</dbReference>
<dbReference type="InterPro" id="IPR036388">
    <property type="entry name" value="WH-like_DNA-bd_sf"/>
</dbReference>